<sequence length="45" mass="5067">MKIKGYEKAIILHLGALYDAANDGNEKVKPLHRLILNLPNVTKRP</sequence>
<keyword evidence="2" id="KW-1185">Reference proteome</keyword>
<protein>
    <submittedName>
        <fullName evidence="1">Exonuclease</fullName>
    </submittedName>
</protein>
<organism evidence="1 2">
    <name type="scientific">Salmonella phage 118970_sal1</name>
    <dbReference type="NCBI Taxonomy" id="1813781"/>
    <lineage>
        <taxon>Viruses</taxon>
        <taxon>Duplodnaviria</taxon>
        <taxon>Heunggongvirae</taxon>
        <taxon>Uroviricota</taxon>
        <taxon>Caudoviricetes</taxon>
        <taxon>Casjensviridae</taxon>
        <taxon>Chivirus</taxon>
        <taxon>Chivirus cv118970sal1</taxon>
    </lineage>
</organism>
<keyword evidence="1" id="KW-0269">Exonuclease</keyword>
<dbReference type="Proteomes" id="UP000201416">
    <property type="component" value="Segment"/>
</dbReference>
<keyword evidence="1" id="KW-0378">Hydrolase</keyword>
<accession>A0A192Y868</accession>
<reference evidence="1 2" key="1">
    <citation type="submission" date="2016-03" db="EMBL/GenBank/DDBJ databases">
        <title>Complete Genome Sequences of three Siphoviridae Bacteriophages infecting Salmonella enterica enterica subsp. Enteridis.</title>
        <authorList>
            <person name="Paradiso R."/>
            <person name="Lombardi S."/>
            <person name="Iodice M.G."/>
            <person name="Riccardi M.G."/>
            <person name="Orsini M."/>
            <person name="Bolletti Censi S."/>
            <person name="Galiero G."/>
            <person name="Borriello G."/>
        </authorList>
    </citation>
    <scope>NUCLEOTIDE SEQUENCE [LARGE SCALE GENOMIC DNA]</scope>
</reference>
<name>A0A192Y868_9CAUD</name>
<dbReference type="KEGG" id="vg:30309455"/>
<dbReference type="EMBL" id="KU927500">
    <property type="protein sequence ID" value="ANM45828.1"/>
    <property type="molecule type" value="Genomic_DNA"/>
</dbReference>
<keyword evidence="1" id="KW-0540">Nuclease</keyword>
<proteinExistence type="predicted"/>
<dbReference type="GeneID" id="30309455"/>
<evidence type="ECO:0000313" key="1">
    <source>
        <dbReference type="EMBL" id="ANM45828.1"/>
    </source>
</evidence>
<evidence type="ECO:0000313" key="2">
    <source>
        <dbReference type="Proteomes" id="UP000201416"/>
    </source>
</evidence>
<dbReference type="RefSeq" id="YP_009323577.1">
    <property type="nucleotide sequence ID" value="NC_031930.1"/>
</dbReference>
<dbReference type="GO" id="GO:0004527">
    <property type="term" value="F:exonuclease activity"/>
    <property type="evidence" value="ECO:0007669"/>
    <property type="project" value="UniProtKB-KW"/>
</dbReference>